<feature type="chain" id="PRO_5028439368" description="Lipocalin-like domain-containing protein" evidence="1">
    <location>
        <begin position="17"/>
        <end position="120"/>
    </location>
</feature>
<evidence type="ECO:0000256" key="1">
    <source>
        <dbReference type="SAM" id="SignalP"/>
    </source>
</evidence>
<feature type="domain" description="Lipocalin-like" evidence="2">
    <location>
        <begin position="33"/>
        <end position="107"/>
    </location>
</feature>
<evidence type="ECO:0000313" key="3">
    <source>
        <dbReference type="EMBL" id="HGW60680.1"/>
    </source>
</evidence>
<feature type="signal peptide" evidence="1">
    <location>
        <begin position="1"/>
        <end position="16"/>
    </location>
</feature>
<keyword evidence="1" id="KW-0732">Signal</keyword>
<accession>A0A7C4Y4K6</accession>
<organism evidence="3">
    <name type="scientific">Caldisericum exile</name>
    <dbReference type="NCBI Taxonomy" id="693075"/>
    <lineage>
        <taxon>Bacteria</taxon>
        <taxon>Pseudomonadati</taxon>
        <taxon>Caldisericota/Cryosericota group</taxon>
        <taxon>Caldisericota</taxon>
        <taxon>Caldisericia</taxon>
        <taxon>Caldisericales</taxon>
        <taxon>Caldisericaceae</taxon>
        <taxon>Caldisericum</taxon>
    </lineage>
</organism>
<dbReference type="Pfam" id="PF13648">
    <property type="entry name" value="Lipocalin_4"/>
    <property type="match status" value="1"/>
</dbReference>
<dbReference type="AlphaFoldDB" id="A0A7C4Y4K6"/>
<protein>
    <recommendedName>
        <fullName evidence="2">Lipocalin-like domain-containing protein</fullName>
    </recommendedName>
</protein>
<dbReference type="PROSITE" id="PS51257">
    <property type="entry name" value="PROKAR_LIPOPROTEIN"/>
    <property type="match status" value="1"/>
</dbReference>
<dbReference type="EMBL" id="DTHV01000143">
    <property type="protein sequence ID" value="HGW60680.1"/>
    <property type="molecule type" value="Genomic_DNA"/>
</dbReference>
<dbReference type="InterPro" id="IPR024311">
    <property type="entry name" value="Lipocalin-like"/>
</dbReference>
<comment type="caution">
    <text evidence="3">The sequence shown here is derived from an EMBL/GenBank/DDBJ whole genome shotgun (WGS) entry which is preliminary data.</text>
</comment>
<proteinExistence type="predicted"/>
<evidence type="ECO:0000259" key="2">
    <source>
        <dbReference type="Pfam" id="PF13648"/>
    </source>
</evidence>
<reference evidence="3" key="1">
    <citation type="journal article" date="2020" name="mSystems">
        <title>Genome- and Community-Level Interaction Insights into Carbon Utilization and Element Cycling Functions of Hydrothermarchaeota in Hydrothermal Sediment.</title>
        <authorList>
            <person name="Zhou Z."/>
            <person name="Liu Y."/>
            <person name="Xu W."/>
            <person name="Pan J."/>
            <person name="Luo Z.H."/>
            <person name="Li M."/>
        </authorList>
    </citation>
    <scope>NUCLEOTIDE SEQUENCE [LARGE SCALE GENOMIC DNA]</scope>
    <source>
        <strain evidence="3">SpSt-794</strain>
    </source>
</reference>
<sequence>MKRFLVAIILIAVVFAGVSCSKSSNNSNLQTAIIGKWSMTAQRANEGWVPPDTPLTYDFKEDGTFVKTDTSGETQGTYTLSNGQITLNSGGDTVTFDVNISGNELQLNNPDTGFKFTKVQ</sequence>
<name>A0A7C4Y4K6_9BACT</name>
<gene>
    <name evidence="3" type="ORF">ENV82_04550</name>
</gene>